<comment type="subunit">
    <text evidence="4">Component of a multi-subunit COQ enzyme complex, composed of at least COQ3, COQ4, COQ5, COQ6, COQ7 and COQ9. Interacts with PYURF; the interaction is direct, stabilizes COQ5 protein and associates PYURF with COQ enzyme complex.</text>
</comment>
<comment type="caution">
    <text evidence="5">The sequence shown here is derived from an EMBL/GenBank/DDBJ whole genome shotgun (WGS) entry which is preliminary data.</text>
</comment>
<keyword evidence="2" id="KW-0808">Transferase</keyword>
<dbReference type="SUPFAM" id="SSF53335">
    <property type="entry name" value="S-adenosyl-L-methionine-dependent methyltransferases"/>
    <property type="match status" value="1"/>
</dbReference>
<evidence type="ECO:0000256" key="1">
    <source>
        <dbReference type="ARBA" id="ARBA00022603"/>
    </source>
</evidence>
<dbReference type="GO" id="GO:0032259">
    <property type="term" value="P:methylation"/>
    <property type="evidence" value="ECO:0007669"/>
    <property type="project" value="UniProtKB-KW"/>
</dbReference>
<name>A0A0V1I1Y9_9BILA</name>
<dbReference type="Pfam" id="PF01209">
    <property type="entry name" value="Ubie_methyltran"/>
    <property type="match status" value="2"/>
</dbReference>
<dbReference type="EMBL" id="JYDP01000009">
    <property type="protein sequence ID" value="KRZ16833.1"/>
    <property type="molecule type" value="Genomic_DNA"/>
</dbReference>
<accession>A0A0V1I1Y9</accession>
<dbReference type="PANTHER" id="PTHR43591">
    <property type="entry name" value="METHYLTRANSFERASE"/>
    <property type="match status" value="1"/>
</dbReference>
<reference evidence="5 6" key="1">
    <citation type="submission" date="2015-01" db="EMBL/GenBank/DDBJ databases">
        <title>Evolution of Trichinella species and genotypes.</title>
        <authorList>
            <person name="Korhonen P.K."/>
            <person name="Edoardo P."/>
            <person name="Giuseppe L.R."/>
            <person name="Gasser R.B."/>
        </authorList>
    </citation>
    <scope>NUCLEOTIDE SEQUENCE [LARGE SCALE GENOMIC DNA]</scope>
    <source>
        <strain evidence="5">ISS1029</strain>
    </source>
</reference>
<dbReference type="STRING" id="268475.A0A0V1I1Y9"/>
<evidence type="ECO:0000313" key="5">
    <source>
        <dbReference type="EMBL" id="KRZ16833.1"/>
    </source>
</evidence>
<evidence type="ECO:0000256" key="4">
    <source>
        <dbReference type="ARBA" id="ARBA00046387"/>
    </source>
</evidence>
<dbReference type="Gene3D" id="3.40.50.150">
    <property type="entry name" value="Vaccinia Virus protein VP39"/>
    <property type="match status" value="2"/>
</dbReference>
<proteinExistence type="predicted"/>
<keyword evidence="6" id="KW-1185">Reference proteome</keyword>
<dbReference type="NCBIfam" id="TIGR01934">
    <property type="entry name" value="MenG_MenH_UbiE"/>
    <property type="match status" value="1"/>
</dbReference>
<organism evidence="5 6">
    <name type="scientific">Trichinella zimbabwensis</name>
    <dbReference type="NCBI Taxonomy" id="268475"/>
    <lineage>
        <taxon>Eukaryota</taxon>
        <taxon>Metazoa</taxon>
        <taxon>Ecdysozoa</taxon>
        <taxon>Nematoda</taxon>
        <taxon>Enoplea</taxon>
        <taxon>Dorylaimia</taxon>
        <taxon>Trichinellida</taxon>
        <taxon>Trichinellidae</taxon>
        <taxon>Trichinella</taxon>
    </lineage>
</organism>
<dbReference type="InterPro" id="IPR023576">
    <property type="entry name" value="UbiE/COQ5_MeTrFase_CS"/>
</dbReference>
<sequence>MSVSLRNNLRAYRRFAASVQKRFKQTHFGFEPVDEEKKWQKGVFSNFKFSSLAVHNNSVECFVVYEVFENVATRYDLMNDAMSCGVHRLWKDEFVRQMHPLPTFNILDCAGGTGDIAFRAVAHSVRNGQSLGSCTVTVVDINQPMLNAFPGFGLMLNVYHLKLNCSTFSLLPLAFAISVQVIGEAYRVLKPGGRFMCLEFSHVQSKYFSKLYDWYSFNIIPVLGKIIANDWNSYQYLVESIRQFPNQERFSEMIEMQRFKEVSYNNLCNGVVAIHSGYKL</sequence>
<dbReference type="PROSITE" id="PS01184">
    <property type="entry name" value="UBIE_2"/>
    <property type="match status" value="1"/>
</dbReference>
<dbReference type="PROSITE" id="PS51608">
    <property type="entry name" value="SAM_MT_UBIE"/>
    <property type="match status" value="1"/>
</dbReference>
<dbReference type="Proteomes" id="UP000055024">
    <property type="component" value="Unassembled WGS sequence"/>
</dbReference>
<dbReference type="InterPro" id="IPR004033">
    <property type="entry name" value="UbiE/COQ5_MeTrFase"/>
</dbReference>
<dbReference type="OrthoDB" id="6329284at2759"/>
<evidence type="ECO:0000256" key="2">
    <source>
        <dbReference type="ARBA" id="ARBA00022679"/>
    </source>
</evidence>
<dbReference type="PROSITE" id="PS01183">
    <property type="entry name" value="UBIE_1"/>
    <property type="match status" value="1"/>
</dbReference>
<evidence type="ECO:0000256" key="3">
    <source>
        <dbReference type="ARBA" id="ARBA00022691"/>
    </source>
</evidence>
<dbReference type="AlphaFoldDB" id="A0A0V1I1Y9"/>
<keyword evidence="1 5" id="KW-0489">Methyltransferase</keyword>
<keyword evidence="3" id="KW-0949">S-adenosyl-L-methionine</keyword>
<gene>
    <name evidence="5" type="primary">Coq5</name>
    <name evidence="5" type="ORF">T11_12324</name>
</gene>
<evidence type="ECO:0000313" key="6">
    <source>
        <dbReference type="Proteomes" id="UP000055024"/>
    </source>
</evidence>
<protein>
    <submittedName>
        <fullName evidence="5">2-methoxy-6-polyprenyl-1,4-benzoquinol methylase, mitochondrial</fullName>
    </submittedName>
</protein>
<dbReference type="GO" id="GO:0008425">
    <property type="term" value="F:2-methoxy-6-polyprenyl-1,4-benzoquinol methyltransferase activity"/>
    <property type="evidence" value="ECO:0007669"/>
    <property type="project" value="TreeGrafter"/>
</dbReference>
<dbReference type="InterPro" id="IPR029063">
    <property type="entry name" value="SAM-dependent_MTases_sf"/>
</dbReference>
<dbReference type="PANTHER" id="PTHR43591:SF24">
    <property type="entry name" value="2-METHOXY-6-POLYPRENYL-1,4-BENZOQUINOL METHYLASE, MITOCHONDRIAL"/>
    <property type="match status" value="1"/>
</dbReference>
<dbReference type="CDD" id="cd02440">
    <property type="entry name" value="AdoMet_MTases"/>
    <property type="match status" value="1"/>
</dbReference>